<dbReference type="Proteomes" id="UP000821837">
    <property type="component" value="Unassembled WGS sequence"/>
</dbReference>
<comment type="caution">
    <text evidence="2">The sequence shown here is derived from an EMBL/GenBank/DDBJ whole genome shotgun (WGS) entry which is preliminary data.</text>
</comment>
<dbReference type="AlphaFoldDB" id="A0A9D4PAF1"/>
<sequence length="167" mass="17476">MCRPRPRSLFPLDPLGPGLGSKVSSSGKSSSRRRLQGGPSWSSETDGKARLEASFLGDVSAWPSRTSTPTAGTAGAGTTAVVLLLVARGVVTRGVVLAGPLLQPLHDQDTPVETLAAPDLLFSLQKMSLAVGALFPDMTTQEDTHVAGSFSKQQEAHVRSRPKSATE</sequence>
<evidence type="ECO:0000256" key="1">
    <source>
        <dbReference type="SAM" id="MobiDB-lite"/>
    </source>
</evidence>
<evidence type="ECO:0000313" key="2">
    <source>
        <dbReference type="EMBL" id="KAH7932187.1"/>
    </source>
</evidence>
<reference evidence="2" key="1">
    <citation type="journal article" date="2020" name="Cell">
        <title>Large-Scale Comparative Analyses of Tick Genomes Elucidate Their Genetic Diversity and Vector Capacities.</title>
        <authorList>
            <consortium name="Tick Genome and Microbiome Consortium (TIGMIC)"/>
            <person name="Jia N."/>
            <person name="Wang J."/>
            <person name="Shi W."/>
            <person name="Du L."/>
            <person name="Sun Y."/>
            <person name="Zhan W."/>
            <person name="Jiang J.F."/>
            <person name="Wang Q."/>
            <person name="Zhang B."/>
            <person name="Ji P."/>
            <person name="Bell-Sakyi L."/>
            <person name="Cui X.M."/>
            <person name="Yuan T.T."/>
            <person name="Jiang B.G."/>
            <person name="Yang W.F."/>
            <person name="Lam T.T."/>
            <person name="Chang Q.C."/>
            <person name="Ding S.J."/>
            <person name="Wang X.J."/>
            <person name="Zhu J.G."/>
            <person name="Ruan X.D."/>
            <person name="Zhao L."/>
            <person name="Wei J.T."/>
            <person name="Ye R.Z."/>
            <person name="Que T.C."/>
            <person name="Du C.H."/>
            <person name="Zhou Y.H."/>
            <person name="Cheng J.X."/>
            <person name="Dai P.F."/>
            <person name="Guo W.B."/>
            <person name="Han X.H."/>
            <person name="Huang E.J."/>
            <person name="Li L.F."/>
            <person name="Wei W."/>
            <person name="Gao Y.C."/>
            <person name="Liu J.Z."/>
            <person name="Shao H.Z."/>
            <person name="Wang X."/>
            <person name="Wang C.C."/>
            <person name="Yang T.C."/>
            <person name="Huo Q.B."/>
            <person name="Li W."/>
            <person name="Chen H.Y."/>
            <person name="Chen S.E."/>
            <person name="Zhou L.G."/>
            <person name="Ni X.B."/>
            <person name="Tian J.H."/>
            <person name="Sheng Y."/>
            <person name="Liu T."/>
            <person name="Pan Y.S."/>
            <person name="Xia L.Y."/>
            <person name="Li J."/>
            <person name="Zhao F."/>
            <person name="Cao W.C."/>
        </authorList>
    </citation>
    <scope>NUCLEOTIDE SEQUENCE</scope>
    <source>
        <strain evidence="2">Rsan-2018</strain>
    </source>
</reference>
<accession>A0A9D4PAF1</accession>
<organism evidence="2 3">
    <name type="scientific">Rhipicephalus sanguineus</name>
    <name type="common">Brown dog tick</name>
    <name type="synonym">Ixodes sanguineus</name>
    <dbReference type="NCBI Taxonomy" id="34632"/>
    <lineage>
        <taxon>Eukaryota</taxon>
        <taxon>Metazoa</taxon>
        <taxon>Ecdysozoa</taxon>
        <taxon>Arthropoda</taxon>
        <taxon>Chelicerata</taxon>
        <taxon>Arachnida</taxon>
        <taxon>Acari</taxon>
        <taxon>Parasitiformes</taxon>
        <taxon>Ixodida</taxon>
        <taxon>Ixodoidea</taxon>
        <taxon>Ixodidae</taxon>
        <taxon>Rhipicephalinae</taxon>
        <taxon>Rhipicephalus</taxon>
        <taxon>Rhipicephalus</taxon>
    </lineage>
</organism>
<evidence type="ECO:0000313" key="3">
    <source>
        <dbReference type="Proteomes" id="UP000821837"/>
    </source>
</evidence>
<reference evidence="2" key="2">
    <citation type="submission" date="2021-09" db="EMBL/GenBank/DDBJ databases">
        <authorList>
            <person name="Jia N."/>
            <person name="Wang J."/>
            <person name="Shi W."/>
            <person name="Du L."/>
            <person name="Sun Y."/>
            <person name="Zhan W."/>
            <person name="Jiang J."/>
            <person name="Wang Q."/>
            <person name="Zhang B."/>
            <person name="Ji P."/>
            <person name="Sakyi L.B."/>
            <person name="Cui X."/>
            <person name="Yuan T."/>
            <person name="Jiang B."/>
            <person name="Yang W."/>
            <person name="Lam T.T.-Y."/>
            <person name="Chang Q."/>
            <person name="Ding S."/>
            <person name="Wang X."/>
            <person name="Zhu J."/>
            <person name="Ruan X."/>
            <person name="Zhao L."/>
            <person name="Wei J."/>
            <person name="Que T."/>
            <person name="Du C."/>
            <person name="Cheng J."/>
            <person name="Dai P."/>
            <person name="Han X."/>
            <person name="Huang E."/>
            <person name="Gao Y."/>
            <person name="Liu J."/>
            <person name="Shao H."/>
            <person name="Ye R."/>
            <person name="Li L."/>
            <person name="Wei W."/>
            <person name="Wang X."/>
            <person name="Wang C."/>
            <person name="Huo Q."/>
            <person name="Li W."/>
            <person name="Guo W."/>
            <person name="Chen H."/>
            <person name="Chen S."/>
            <person name="Zhou L."/>
            <person name="Zhou L."/>
            <person name="Ni X."/>
            <person name="Tian J."/>
            <person name="Zhou Y."/>
            <person name="Sheng Y."/>
            <person name="Liu T."/>
            <person name="Pan Y."/>
            <person name="Xia L."/>
            <person name="Li J."/>
            <person name="Zhao F."/>
            <person name="Cao W."/>
        </authorList>
    </citation>
    <scope>NUCLEOTIDE SEQUENCE</scope>
    <source>
        <strain evidence="2">Rsan-2018</strain>
        <tissue evidence="2">Larvae</tissue>
    </source>
</reference>
<feature type="compositionally biased region" description="Basic and acidic residues" evidence="1">
    <location>
        <begin position="154"/>
        <end position="167"/>
    </location>
</feature>
<protein>
    <submittedName>
        <fullName evidence="2">Uncharacterized protein</fullName>
    </submittedName>
</protein>
<gene>
    <name evidence="2" type="ORF">HPB52_024845</name>
</gene>
<name>A0A9D4PAF1_RHISA</name>
<keyword evidence="3" id="KW-1185">Reference proteome</keyword>
<dbReference type="EMBL" id="JABSTV010001688">
    <property type="protein sequence ID" value="KAH7932187.1"/>
    <property type="molecule type" value="Genomic_DNA"/>
</dbReference>
<feature type="region of interest" description="Disordered" evidence="1">
    <location>
        <begin position="145"/>
        <end position="167"/>
    </location>
</feature>
<feature type="region of interest" description="Disordered" evidence="1">
    <location>
        <begin position="1"/>
        <end position="47"/>
    </location>
</feature>
<proteinExistence type="predicted"/>
<feature type="compositionally biased region" description="Low complexity" evidence="1">
    <location>
        <begin position="11"/>
        <end position="29"/>
    </location>
</feature>